<evidence type="ECO:0000313" key="4">
    <source>
        <dbReference type="EMBL" id="QDU83583.1"/>
    </source>
</evidence>
<dbReference type="RefSeq" id="WP_145183540.1">
    <property type="nucleotide sequence ID" value="NZ_CP036290.1"/>
</dbReference>
<dbReference type="EMBL" id="CP036290">
    <property type="protein sequence ID" value="QDU83583.1"/>
    <property type="molecule type" value="Genomic_DNA"/>
</dbReference>
<dbReference type="Pfam" id="PF25231">
    <property type="entry name" value="DUF7847"/>
    <property type="match status" value="1"/>
</dbReference>
<proteinExistence type="predicted"/>
<accession>A0A518CWJ6</accession>
<feature type="transmembrane region" description="Helical" evidence="2">
    <location>
        <begin position="109"/>
        <end position="130"/>
    </location>
</feature>
<feature type="region of interest" description="Disordered" evidence="1">
    <location>
        <begin position="1"/>
        <end position="22"/>
    </location>
</feature>
<keyword evidence="2" id="KW-0812">Transmembrane</keyword>
<reference evidence="4 5" key="1">
    <citation type="submission" date="2019-02" db="EMBL/GenBank/DDBJ databases">
        <title>Deep-cultivation of Planctomycetes and their phenomic and genomic characterization uncovers novel biology.</title>
        <authorList>
            <person name="Wiegand S."/>
            <person name="Jogler M."/>
            <person name="Boedeker C."/>
            <person name="Pinto D."/>
            <person name="Vollmers J."/>
            <person name="Rivas-Marin E."/>
            <person name="Kohn T."/>
            <person name="Peeters S.H."/>
            <person name="Heuer A."/>
            <person name="Rast P."/>
            <person name="Oberbeckmann S."/>
            <person name="Bunk B."/>
            <person name="Jeske O."/>
            <person name="Meyerdierks A."/>
            <person name="Storesund J.E."/>
            <person name="Kallscheuer N."/>
            <person name="Luecker S."/>
            <person name="Lage O.M."/>
            <person name="Pohl T."/>
            <person name="Merkel B.J."/>
            <person name="Hornburger P."/>
            <person name="Mueller R.-W."/>
            <person name="Bruemmer F."/>
            <person name="Labrenz M."/>
            <person name="Spormann A.M."/>
            <person name="Op den Camp H."/>
            <person name="Overmann J."/>
            <person name="Amann R."/>
            <person name="Jetten M.S.M."/>
            <person name="Mascher T."/>
            <person name="Medema M.H."/>
            <person name="Devos D.P."/>
            <person name="Kaster A.-K."/>
            <person name="Ovreas L."/>
            <person name="Rohde M."/>
            <person name="Galperin M.Y."/>
            <person name="Jogler C."/>
        </authorList>
    </citation>
    <scope>NUCLEOTIDE SEQUENCE [LARGE SCALE GENOMIC DNA]</scope>
    <source>
        <strain evidence="4 5">Pla163</strain>
    </source>
</reference>
<evidence type="ECO:0000313" key="5">
    <source>
        <dbReference type="Proteomes" id="UP000319342"/>
    </source>
</evidence>
<keyword evidence="5" id="KW-1185">Reference proteome</keyword>
<feature type="domain" description="DUF7847" evidence="3">
    <location>
        <begin position="103"/>
        <end position="219"/>
    </location>
</feature>
<feature type="compositionally biased region" description="Polar residues" evidence="1">
    <location>
        <begin position="1"/>
        <end position="20"/>
    </location>
</feature>
<protein>
    <recommendedName>
        <fullName evidence="3">DUF7847 domain-containing protein</fullName>
    </recommendedName>
</protein>
<sequence length="238" mass="25596">MNSNPYEAPQAQTLETQAPMSGSGRFSIRTSLSEAWEVATSNALLLIGSMIVFILLSFLSAITIIGYFLILPVLSWGAIRLGFQIYDGRGDFNTLFSGFREYGKALGRMLLLGILLFLISLPGSIVSIYADLQGGDDVSLSLIGFAISLAYSVVMVRLYFAPYFAVEGDRNAVGALQAAWSSTSGLWLRVIGLTILSALVAMSGVILLGVGMLFTVPLSYLMMISAYRQMVGRGTESA</sequence>
<feature type="transmembrane region" description="Helical" evidence="2">
    <location>
        <begin position="142"/>
        <end position="160"/>
    </location>
</feature>
<dbReference type="Proteomes" id="UP000319342">
    <property type="component" value="Chromosome"/>
</dbReference>
<feature type="transmembrane region" description="Helical" evidence="2">
    <location>
        <begin position="198"/>
        <end position="223"/>
    </location>
</feature>
<organism evidence="4 5">
    <name type="scientific">Rohdeia mirabilis</name>
    <dbReference type="NCBI Taxonomy" id="2528008"/>
    <lineage>
        <taxon>Bacteria</taxon>
        <taxon>Pseudomonadati</taxon>
        <taxon>Planctomycetota</taxon>
        <taxon>Planctomycetia</taxon>
        <taxon>Planctomycetia incertae sedis</taxon>
        <taxon>Rohdeia</taxon>
    </lineage>
</organism>
<keyword evidence="2" id="KW-0472">Membrane</keyword>
<evidence type="ECO:0000256" key="2">
    <source>
        <dbReference type="SAM" id="Phobius"/>
    </source>
</evidence>
<keyword evidence="2" id="KW-1133">Transmembrane helix</keyword>
<gene>
    <name evidence="4" type="ORF">Pla163_06820</name>
</gene>
<dbReference type="InterPro" id="IPR057169">
    <property type="entry name" value="DUF7847"/>
</dbReference>
<feature type="transmembrane region" description="Helical" evidence="2">
    <location>
        <begin position="172"/>
        <end position="192"/>
    </location>
</feature>
<evidence type="ECO:0000259" key="3">
    <source>
        <dbReference type="Pfam" id="PF25231"/>
    </source>
</evidence>
<evidence type="ECO:0000256" key="1">
    <source>
        <dbReference type="SAM" id="MobiDB-lite"/>
    </source>
</evidence>
<feature type="transmembrane region" description="Helical" evidence="2">
    <location>
        <begin position="43"/>
        <end position="70"/>
    </location>
</feature>
<name>A0A518CWJ6_9BACT</name>
<dbReference type="AlphaFoldDB" id="A0A518CWJ6"/>